<dbReference type="ExpressionAtlas" id="A0A194YGX4">
    <property type="expression patterns" value="baseline and differential"/>
</dbReference>
<evidence type="ECO:0000313" key="5">
    <source>
        <dbReference type="Proteomes" id="UP000000768"/>
    </source>
</evidence>
<dbReference type="Gramene" id="KXG19222">
    <property type="protein sequence ID" value="KXG19222"/>
    <property type="gene ID" value="SORBI_3010G026100"/>
</dbReference>
<feature type="region of interest" description="Disordered" evidence="2">
    <location>
        <begin position="358"/>
        <end position="385"/>
    </location>
</feature>
<dbReference type="EMBL" id="CM000769">
    <property type="protein sequence ID" value="KXG19222.1"/>
    <property type="molecule type" value="Genomic_DNA"/>
</dbReference>
<name>A0A194YGX4_SORBI</name>
<sequence length="754" mass="83954">MSEWAESCVSEVGCRTLVELGYMPEKPLIGWRPAFGEAVPKPRTGETVVFADFFERGFSLPTHPFFRRLLRYYGLQLHHLNPNGMLHISIFITLCEAYLGIEPHFGLWRWLYCVRPVSKRDPNNGNNTCACAIGGACIQLRPKTQYVSIALPTSNRGWHLRWFYCRNEKPSLPDFVDDPPVKLPSWTDPPSADEMAEVGKIIPHLNGLFRNGLDGAHLIVTFVCRRIQPIKKRCHRMSEFTGISDPTRERSIKLSEDEILSRVAQLVSTDTEICTDGKPLPCHHKRPPENDLSKYLSATLEEDEEGVDMPQAADAVTIVSQPPLKKPRTLGAGSSGESVQQKGIEVVAHFCSELAQQRESGNSVPIAQPLSDDEDTETETLSHRKKRKFPEALACSTPDLGLQDLSSLVTVAIYERKEELSKEVMLPFLLLQSSASPTKEVSASASREAADLTVPNREEMPDKESVPLSPPQAASSPPTPQSETRSLESPAARHASPPTTTLSTLTVPESIEMTHVPCQPRPCDNLGSSQQSVGFTTNSVEVEGEVHRKKAEEEVPGMLSVQMKDMESNLLWEIDDEMERVEVDWEKVKEATTFFETRLAEITLRFKRASELIVKLKQQNKELEVKLKQENKDLEVKLKQENKDLEVKLKQESEVARAFEKKASDLSRELDIVRADRDSLSRRFQDAKKKAADLCDTFNAPCDKLSIDNSTPDGVEVVAERLGIFPTELTDEAVAAAANGGHCHIGDANPSGCS</sequence>
<dbReference type="Proteomes" id="UP000000768">
    <property type="component" value="Chromosome 10"/>
</dbReference>
<keyword evidence="1" id="KW-0175">Coiled coil</keyword>
<feature type="compositionally biased region" description="Polar residues" evidence="2">
    <location>
        <begin position="435"/>
        <end position="445"/>
    </location>
</feature>
<keyword evidence="5" id="KW-1185">Reference proteome</keyword>
<dbReference type="Pfam" id="PF04195">
    <property type="entry name" value="Transposase_28"/>
    <property type="match status" value="1"/>
</dbReference>
<dbReference type="InterPro" id="IPR007321">
    <property type="entry name" value="Transposase_28"/>
</dbReference>
<gene>
    <name evidence="4" type="ORF">SORBI_3010G026100</name>
</gene>
<feature type="compositionally biased region" description="Low complexity" evidence="2">
    <location>
        <begin position="496"/>
        <end position="506"/>
    </location>
</feature>
<dbReference type="OMA" id="RDANNSR"/>
<feature type="region of interest" description="Disordered" evidence="2">
    <location>
        <begin position="435"/>
        <end position="506"/>
    </location>
</feature>
<dbReference type="STRING" id="4558.A0A194YGX4"/>
<dbReference type="OrthoDB" id="685425at2759"/>
<dbReference type="InParanoid" id="A0A194YGX4"/>
<organism evidence="4 5">
    <name type="scientific">Sorghum bicolor</name>
    <name type="common">Sorghum</name>
    <name type="synonym">Sorghum vulgare</name>
    <dbReference type="NCBI Taxonomy" id="4558"/>
    <lineage>
        <taxon>Eukaryota</taxon>
        <taxon>Viridiplantae</taxon>
        <taxon>Streptophyta</taxon>
        <taxon>Embryophyta</taxon>
        <taxon>Tracheophyta</taxon>
        <taxon>Spermatophyta</taxon>
        <taxon>Magnoliopsida</taxon>
        <taxon>Liliopsida</taxon>
        <taxon>Poales</taxon>
        <taxon>Poaceae</taxon>
        <taxon>PACMAD clade</taxon>
        <taxon>Panicoideae</taxon>
        <taxon>Andropogonodae</taxon>
        <taxon>Andropogoneae</taxon>
        <taxon>Sorghinae</taxon>
        <taxon>Sorghum</taxon>
    </lineage>
</organism>
<dbReference type="AlphaFoldDB" id="A0A194YGX4"/>
<dbReference type="PANTHER" id="PTHR33026:SF7">
    <property type="entry name" value="OS03G0100275 PROTEIN"/>
    <property type="match status" value="1"/>
</dbReference>
<dbReference type="PANTHER" id="PTHR33026">
    <property type="entry name" value="OS06G0360600 PROTEIN"/>
    <property type="match status" value="1"/>
</dbReference>
<feature type="coiled-coil region" evidence="1">
    <location>
        <begin position="599"/>
        <end position="690"/>
    </location>
</feature>
<accession>A0A194YGX4</accession>
<evidence type="ECO:0000256" key="2">
    <source>
        <dbReference type="SAM" id="MobiDB-lite"/>
    </source>
</evidence>
<feature type="compositionally biased region" description="Basic and acidic residues" evidence="2">
    <location>
        <begin position="456"/>
        <end position="465"/>
    </location>
</feature>
<reference evidence="5" key="2">
    <citation type="journal article" date="2018" name="Plant J.">
        <title>The Sorghum bicolor reference genome: improved assembly, gene annotations, a transcriptome atlas, and signatures of genome organization.</title>
        <authorList>
            <person name="McCormick R.F."/>
            <person name="Truong S.K."/>
            <person name="Sreedasyam A."/>
            <person name="Jenkins J."/>
            <person name="Shu S."/>
            <person name="Sims D."/>
            <person name="Kennedy M."/>
            <person name="Amirebrahimi M."/>
            <person name="Weers B.D."/>
            <person name="McKinley B."/>
            <person name="Mattison A."/>
            <person name="Morishige D.T."/>
            <person name="Grimwood J."/>
            <person name="Schmutz J."/>
            <person name="Mullet J.E."/>
        </authorList>
    </citation>
    <scope>NUCLEOTIDE SEQUENCE [LARGE SCALE GENOMIC DNA]</scope>
    <source>
        <strain evidence="5">cv. BTx623</strain>
    </source>
</reference>
<feature type="domain" description="Transposase (putative) gypsy type" evidence="3">
    <location>
        <begin position="48"/>
        <end position="116"/>
    </location>
</feature>
<proteinExistence type="predicted"/>
<protein>
    <recommendedName>
        <fullName evidence="3">Transposase (putative) gypsy type domain-containing protein</fullName>
    </recommendedName>
</protein>
<evidence type="ECO:0000313" key="4">
    <source>
        <dbReference type="EMBL" id="KXG19222.1"/>
    </source>
</evidence>
<evidence type="ECO:0000259" key="3">
    <source>
        <dbReference type="Pfam" id="PF04195"/>
    </source>
</evidence>
<evidence type="ECO:0000256" key="1">
    <source>
        <dbReference type="SAM" id="Coils"/>
    </source>
</evidence>
<reference evidence="4 5" key="1">
    <citation type="journal article" date="2009" name="Nature">
        <title>The Sorghum bicolor genome and the diversification of grasses.</title>
        <authorList>
            <person name="Paterson A.H."/>
            <person name="Bowers J.E."/>
            <person name="Bruggmann R."/>
            <person name="Dubchak I."/>
            <person name="Grimwood J."/>
            <person name="Gundlach H."/>
            <person name="Haberer G."/>
            <person name="Hellsten U."/>
            <person name="Mitros T."/>
            <person name="Poliakov A."/>
            <person name="Schmutz J."/>
            <person name="Spannagl M."/>
            <person name="Tang H."/>
            <person name="Wang X."/>
            <person name="Wicker T."/>
            <person name="Bharti A.K."/>
            <person name="Chapman J."/>
            <person name="Feltus F.A."/>
            <person name="Gowik U."/>
            <person name="Grigoriev I.V."/>
            <person name="Lyons E."/>
            <person name="Maher C.A."/>
            <person name="Martis M."/>
            <person name="Narechania A."/>
            <person name="Otillar R.P."/>
            <person name="Penning B.W."/>
            <person name="Salamov A.A."/>
            <person name="Wang Y."/>
            <person name="Zhang L."/>
            <person name="Carpita N.C."/>
            <person name="Freeling M."/>
            <person name="Gingle A.R."/>
            <person name="Hash C.T."/>
            <person name="Keller B."/>
            <person name="Klein P."/>
            <person name="Kresovich S."/>
            <person name="McCann M.C."/>
            <person name="Ming R."/>
            <person name="Peterson D.G."/>
            <person name="Mehboob-ur-Rahman"/>
            <person name="Ware D."/>
            <person name="Westhoff P."/>
            <person name="Mayer K.F."/>
            <person name="Messing J."/>
            <person name="Rokhsar D.S."/>
        </authorList>
    </citation>
    <scope>NUCLEOTIDE SEQUENCE [LARGE SCALE GENOMIC DNA]</scope>
    <source>
        <strain evidence="5">cv. BTx623</strain>
    </source>
</reference>